<dbReference type="GO" id="GO:0003677">
    <property type="term" value="F:DNA binding"/>
    <property type="evidence" value="ECO:0007669"/>
    <property type="project" value="UniProtKB-KW"/>
</dbReference>
<reference evidence="8 9" key="1">
    <citation type="submission" date="2016-06" db="EMBL/GenBank/DDBJ databases">
        <title>Genome sequencing of Cryobacterium arcticum PAMC 27867.</title>
        <authorList>
            <person name="Lee J."/>
            <person name="Kim O.-S."/>
        </authorList>
    </citation>
    <scope>NUCLEOTIDE SEQUENCE [LARGE SCALE GENOMIC DNA]</scope>
    <source>
        <strain evidence="8 9">PAMC 27867</strain>
    </source>
</reference>
<dbReference type="InterPro" id="IPR011006">
    <property type="entry name" value="CheY-like_superfamily"/>
</dbReference>
<dbReference type="SUPFAM" id="SSF52172">
    <property type="entry name" value="CheY-like"/>
    <property type="match status" value="1"/>
</dbReference>
<evidence type="ECO:0000256" key="2">
    <source>
        <dbReference type="ARBA" id="ARBA00023015"/>
    </source>
</evidence>
<evidence type="ECO:0000259" key="7">
    <source>
        <dbReference type="PROSITE" id="PS50110"/>
    </source>
</evidence>
<dbReference type="Pfam" id="PF00196">
    <property type="entry name" value="GerE"/>
    <property type="match status" value="1"/>
</dbReference>
<dbReference type="PANTHER" id="PTHR43214">
    <property type="entry name" value="TWO-COMPONENT RESPONSE REGULATOR"/>
    <property type="match status" value="1"/>
</dbReference>
<dbReference type="InterPro" id="IPR058245">
    <property type="entry name" value="NreC/VraR/RcsB-like_REC"/>
</dbReference>
<dbReference type="InterPro" id="IPR039420">
    <property type="entry name" value="WalR-like"/>
</dbReference>
<dbReference type="CDD" id="cd17535">
    <property type="entry name" value="REC_NarL-like"/>
    <property type="match status" value="1"/>
</dbReference>
<dbReference type="GO" id="GO:0006355">
    <property type="term" value="P:regulation of DNA-templated transcription"/>
    <property type="evidence" value="ECO:0007669"/>
    <property type="project" value="InterPro"/>
</dbReference>
<dbReference type="Pfam" id="PF00072">
    <property type="entry name" value="Response_reg"/>
    <property type="match status" value="1"/>
</dbReference>
<feature type="domain" description="HTH luxR-type" evidence="6">
    <location>
        <begin position="178"/>
        <end position="248"/>
    </location>
</feature>
<dbReference type="STRING" id="670052.PA27867_1981"/>
<dbReference type="SUPFAM" id="SSF46894">
    <property type="entry name" value="C-terminal effector domain of the bipartite response regulators"/>
    <property type="match status" value="1"/>
</dbReference>
<sequence length="248" mass="26898">MTALRTAVHPEVSRLRAPYPEGMSSLQHPHQAPSPRLRLVLAEDSVLLREGLVRLFAEAGFDTVAAYGDADTLLAEVDRLRPDLAVLDVRMPPTFRDEGVRAAIELRRRQPGIGILLLSQYVEGTYVQELLASGEGGLGYLLKDRVASLDELQDAVSRVSAGGTVLDPQVVRELLARRSNPLAALTPRERDVLGLMAEGRTNVGIAERLVIGVGAVEKNVTAIFQKLGLDDTGSDHRRVLAVLAFLQA</sequence>
<keyword evidence="1 5" id="KW-0597">Phosphoprotein</keyword>
<evidence type="ECO:0000256" key="1">
    <source>
        <dbReference type="ARBA" id="ARBA00022553"/>
    </source>
</evidence>
<keyword evidence="9" id="KW-1185">Reference proteome</keyword>
<dbReference type="PROSITE" id="PS50110">
    <property type="entry name" value="RESPONSE_REGULATORY"/>
    <property type="match status" value="1"/>
</dbReference>
<dbReference type="PRINTS" id="PR00038">
    <property type="entry name" value="HTHLUXR"/>
</dbReference>
<evidence type="ECO:0000256" key="3">
    <source>
        <dbReference type="ARBA" id="ARBA00023125"/>
    </source>
</evidence>
<dbReference type="Gene3D" id="3.40.50.2300">
    <property type="match status" value="1"/>
</dbReference>
<dbReference type="EMBL" id="CP016282">
    <property type="protein sequence ID" value="ANP72934.1"/>
    <property type="molecule type" value="Genomic_DNA"/>
</dbReference>
<dbReference type="KEGG" id="cart:PA27867_1981"/>
<accession>A0A1B1BK78</accession>
<dbReference type="SMART" id="SM00421">
    <property type="entry name" value="HTH_LUXR"/>
    <property type="match status" value="1"/>
</dbReference>
<dbReference type="CDD" id="cd06170">
    <property type="entry name" value="LuxR_C_like"/>
    <property type="match status" value="1"/>
</dbReference>
<dbReference type="GO" id="GO:0000160">
    <property type="term" value="P:phosphorelay signal transduction system"/>
    <property type="evidence" value="ECO:0007669"/>
    <property type="project" value="InterPro"/>
</dbReference>
<proteinExistence type="predicted"/>
<dbReference type="InterPro" id="IPR001789">
    <property type="entry name" value="Sig_transdc_resp-reg_receiver"/>
</dbReference>
<name>A0A1B1BK78_9MICO</name>
<feature type="domain" description="Response regulatory" evidence="7">
    <location>
        <begin position="38"/>
        <end position="158"/>
    </location>
</feature>
<dbReference type="AlphaFoldDB" id="A0A1B1BK78"/>
<feature type="modified residue" description="4-aspartylphosphate" evidence="5">
    <location>
        <position position="88"/>
    </location>
</feature>
<keyword evidence="2" id="KW-0805">Transcription regulation</keyword>
<evidence type="ECO:0000313" key="9">
    <source>
        <dbReference type="Proteomes" id="UP000092582"/>
    </source>
</evidence>
<dbReference type="PANTHER" id="PTHR43214:SF24">
    <property type="entry name" value="TRANSCRIPTIONAL REGULATORY PROTEIN NARL-RELATED"/>
    <property type="match status" value="1"/>
</dbReference>
<keyword evidence="3" id="KW-0238">DNA-binding</keyword>
<evidence type="ECO:0000256" key="4">
    <source>
        <dbReference type="ARBA" id="ARBA00023163"/>
    </source>
</evidence>
<evidence type="ECO:0000256" key="5">
    <source>
        <dbReference type="PROSITE-ProRule" id="PRU00169"/>
    </source>
</evidence>
<dbReference type="PROSITE" id="PS50043">
    <property type="entry name" value="HTH_LUXR_2"/>
    <property type="match status" value="1"/>
</dbReference>
<dbReference type="InterPro" id="IPR000792">
    <property type="entry name" value="Tscrpt_reg_LuxR_C"/>
</dbReference>
<organism evidence="8 9">
    <name type="scientific">Cryobacterium arcticum</name>
    <dbReference type="NCBI Taxonomy" id="670052"/>
    <lineage>
        <taxon>Bacteria</taxon>
        <taxon>Bacillati</taxon>
        <taxon>Actinomycetota</taxon>
        <taxon>Actinomycetes</taxon>
        <taxon>Micrococcales</taxon>
        <taxon>Microbacteriaceae</taxon>
        <taxon>Cryobacterium</taxon>
    </lineage>
</organism>
<protein>
    <submittedName>
        <fullName evidence="8">LuxR family transcriptional regulator</fullName>
    </submittedName>
</protein>
<dbReference type="Proteomes" id="UP000092582">
    <property type="component" value="Chromosome 1"/>
</dbReference>
<dbReference type="PATRIC" id="fig|670052.7.peg.2041"/>
<dbReference type="SMART" id="SM00448">
    <property type="entry name" value="REC"/>
    <property type="match status" value="1"/>
</dbReference>
<keyword evidence="4" id="KW-0804">Transcription</keyword>
<dbReference type="InterPro" id="IPR016032">
    <property type="entry name" value="Sig_transdc_resp-reg_C-effctor"/>
</dbReference>
<evidence type="ECO:0000259" key="6">
    <source>
        <dbReference type="PROSITE" id="PS50043"/>
    </source>
</evidence>
<evidence type="ECO:0000313" key="8">
    <source>
        <dbReference type="EMBL" id="ANP72934.1"/>
    </source>
</evidence>
<gene>
    <name evidence="8" type="ORF">PA27867_1981</name>
</gene>